<feature type="transmembrane region" description="Helical" evidence="1">
    <location>
        <begin position="12"/>
        <end position="37"/>
    </location>
</feature>
<evidence type="ECO:0000313" key="3">
    <source>
        <dbReference type="EMBL" id="QDT06125.1"/>
    </source>
</evidence>
<dbReference type="AlphaFoldDB" id="A0A517NG62"/>
<dbReference type="Proteomes" id="UP000318538">
    <property type="component" value="Chromosome"/>
</dbReference>
<evidence type="ECO:0000256" key="1">
    <source>
        <dbReference type="SAM" id="Phobius"/>
    </source>
</evidence>
<sequence length="141" mass="15386">MQPKSNSAKKAVSRLGTAAVEFAIIAPLMITFTFGLVELGRITLVKQTATHATREGARIAIRPDANADQVIERVEEELSLMGIEGAIIETEPSLIEEAEMGSTVKVRVRLAISSISWVSNYFDFGDSELIAESSMRRESTN</sequence>
<keyword evidence="1" id="KW-0812">Transmembrane</keyword>
<dbReference type="InterPro" id="IPR012495">
    <property type="entry name" value="TadE-like_dom"/>
</dbReference>
<evidence type="ECO:0000313" key="4">
    <source>
        <dbReference type="Proteomes" id="UP000318538"/>
    </source>
</evidence>
<evidence type="ECO:0000259" key="2">
    <source>
        <dbReference type="Pfam" id="PF07811"/>
    </source>
</evidence>
<dbReference type="OrthoDB" id="284173at2"/>
<dbReference type="RefSeq" id="WP_145172587.1">
    <property type="nucleotide sequence ID" value="NZ_CP036525.1"/>
</dbReference>
<dbReference type="Pfam" id="PF07811">
    <property type="entry name" value="TadE"/>
    <property type="match status" value="1"/>
</dbReference>
<proteinExistence type="predicted"/>
<keyword evidence="1" id="KW-1133">Transmembrane helix</keyword>
<organism evidence="3 4">
    <name type="scientific">Rubripirellula lacrimiformis</name>
    <dbReference type="NCBI Taxonomy" id="1930273"/>
    <lineage>
        <taxon>Bacteria</taxon>
        <taxon>Pseudomonadati</taxon>
        <taxon>Planctomycetota</taxon>
        <taxon>Planctomycetia</taxon>
        <taxon>Pirellulales</taxon>
        <taxon>Pirellulaceae</taxon>
        <taxon>Rubripirellula</taxon>
    </lineage>
</organism>
<protein>
    <submittedName>
        <fullName evidence="3">TadE-like protein</fullName>
    </submittedName>
</protein>
<keyword evidence="4" id="KW-1185">Reference proteome</keyword>
<gene>
    <name evidence="3" type="ORF">K227x_45320</name>
</gene>
<reference evidence="3 4" key="1">
    <citation type="submission" date="2019-02" db="EMBL/GenBank/DDBJ databases">
        <title>Deep-cultivation of Planctomycetes and their phenomic and genomic characterization uncovers novel biology.</title>
        <authorList>
            <person name="Wiegand S."/>
            <person name="Jogler M."/>
            <person name="Boedeker C."/>
            <person name="Pinto D."/>
            <person name="Vollmers J."/>
            <person name="Rivas-Marin E."/>
            <person name="Kohn T."/>
            <person name="Peeters S.H."/>
            <person name="Heuer A."/>
            <person name="Rast P."/>
            <person name="Oberbeckmann S."/>
            <person name="Bunk B."/>
            <person name="Jeske O."/>
            <person name="Meyerdierks A."/>
            <person name="Storesund J.E."/>
            <person name="Kallscheuer N."/>
            <person name="Luecker S."/>
            <person name="Lage O.M."/>
            <person name="Pohl T."/>
            <person name="Merkel B.J."/>
            <person name="Hornburger P."/>
            <person name="Mueller R.-W."/>
            <person name="Bruemmer F."/>
            <person name="Labrenz M."/>
            <person name="Spormann A.M."/>
            <person name="Op den Camp H."/>
            <person name="Overmann J."/>
            <person name="Amann R."/>
            <person name="Jetten M.S.M."/>
            <person name="Mascher T."/>
            <person name="Medema M.H."/>
            <person name="Devos D.P."/>
            <person name="Kaster A.-K."/>
            <person name="Ovreas L."/>
            <person name="Rohde M."/>
            <person name="Galperin M.Y."/>
            <person name="Jogler C."/>
        </authorList>
    </citation>
    <scope>NUCLEOTIDE SEQUENCE [LARGE SCALE GENOMIC DNA]</scope>
    <source>
        <strain evidence="3 4">K22_7</strain>
    </source>
</reference>
<dbReference type="KEGG" id="rlc:K227x_45320"/>
<dbReference type="EMBL" id="CP036525">
    <property type="protein sequence ID" value="QDT06125.1"/>
    <property type="molecule type" value="Genomic_DNA"/>
</dbReference>
<name>A0A517NG62_9BACT</name>
<keyword evidence="1" id="KW-0472">Membrane</keyword>
<feature type="domain" description="TadE-like" evidence="2">
    <location>
        <begin position="16"/>
        <end position="58"/>
    </location>
</feature>
<accession>A0A517NG62</accession>